<feature type="domain" description="HMA" evidence="2">
    <location>
        <begin position="1"/>
        <end position="69"/>
    </location>
</feature>
<dbReference type="PROSITE" id="PS01047">
    <property type="entry name" value="HMA_1"/>
    <property type="match status" value="1"/>
</dbReference>
<dbReference type="Gene3D" id="3.30.70.100">
    <property type="match status" value="1"/>
</dbReference>
<dbReference type="Pfam" id="PF00403">
    <property type="entry name" value="HMA"/>
    <property type="match status" value="1"/>
</dbReference>
<evidence type="ECO:0000313" key="3">
    <source>
        <dbReference type="EMBL" id="GEN89874.1"/>
    </source>
</evidence>
<dbReference type="InterPro" id="IPR017969">
    <property type="entry name" value="Heavy-metal-associated_CS"/>
</dbReference>
<dbReference type="SUPFAM" id="SSF55008">
    <property type="entry name" value="HMA, heavy metal-associated domain"/>
    <property type="match status" value="1"/>
</dbReference>
<evidence type="ECO:0000313" key="4">
    <source>
        <dbReference type="Proteomes" id="UP000321558"/>
    </source>
</evidence>
<dbReference type="InterPro" id="IPR006121">
    <property type="entry name" value="HMA_dom"/>
</dbReference>
<dbReference type="OrthoDB" id="9813266at2"/>
<gene>
    <name evidence="3" type="ORF">OSO01_46130</name>
</gene>
<name>A0A511ZQZ6_9BACI</name>
<reference evidence="3 4" key="1">
    <citation type="submission" date="2019-07" db="EMBL/GenBank/DDBJ databases">
        <title>Whole genome shotgun sequence of Oceanobacillus sojae NBRC 105379.</title>
        <authorList>
            <person name="Hosoyama A."/>
            <person name="Uohara A."/>
            <person name="Ohji S."/>
            <person name="Ichikawa N."/>
        </authorList>
    </citation>
    <scope>NUCLEOTIDE SEQUENCE [LARGE SCALE GENOMIC DNA]</scope>
    <source>
        <strain evidence="3 4">NBRC 105379</strain>
    </source>
</reference>
<dbReference type="InterPro" id="IPR036163">
    <property type="entry name" value="HMA_dom_sf"/>
</dbReference>
<proteinExistence type="predicted"/>
<dbReference type="PROSITE" id="PS50846">
    <property type="entry name" value="HMA_2"/>
    <property type="match status" value="1"/>
</dbReference>
<dbReference type="STRING" id="582851.GCA_900162665_03541"/>
<dbReference type="AlphaFoldDB" id="A0A511ZQZ6"/>
<evidence type="ECO:0000259" key="2">
    <source>
        <dbReference type="PROSITE" id="PS50846"/>
    </source>
</evidence>
<organism evidence="3 4">
    <name type="scientific">Oceanobacillus sojae</name>
    <dbReference type="NCBI Taxonomy" id="582851"/>
    <lineage>
        <taxon>Bacteria</taxon>
        <taxon>Bacillati</taxon>
        <taxon>Bacillota</taxon>
        <taxon>Bacilli</taxon>
        <taxon>Bacillales</taxon>
        <taxon>Bacillaceae</taxon>
        <taxon>Oceanobacillus</taxon>
    </lineage>
</organism>
<dbReference type="Proteomes" id="UP000321558">
    <property type="component" value="Unassembled WGS sequence"/>
</dbReference>
<keyword evidence="1" id="KW-0479">Metal-binding</keyword>
<keyword evidence="4" id="KW-1185">Reference proteome</keyword>
<evidence type="ECO:0000256" key="1">
    <source>
        <dbReference type="ARBA" id="ARBA00022723"/>
    </source>
</evidence>
<sequence length="72" mass="8060">MKKTYKLLDVDCGNCAAKIEHGISKLDEVTDVKVNFMGQRMILEAPDDKFDAVFKQAKKIIKKIDSGVSIET</sequence>
<dbReference type="GO" id="GO:0046872">
    <property type="term" value="F:metal ion binding"/>
    <property type="evidence" value="ECO:0007669"/>
    <property type="project" value="UniProtKB-KW"/>
</dbReference>
<comment type="caution">
    <text evidence="3">The sequence shown here is derived from an EMBL/GenBank/DDBJ whole genome shotgun (WGS) entry which is preliminary data.</text>
</comment>
<accession>A0A511ZQZ6</accession>
<dbReference type="CDD" id="cd00371">
    <property type="entry name" value="HMA"/>
    <property type="match status" value="1"/>
</dbReference>
<protein>
    <submittedName>
        <fullName evidence="3">Heavy metal transporter</fullName>
    </submittedName>
</protein>
<dbReference type="EMBL" id="BJYM01000032">
    <property type="protein sequence ID" value="GEN89874.1"/>
    <property type="molecule type" value="Genomic_DNA"/>
</dbReference>